<dbReference type="Pfam" id="PF12833">
    <property type="entry name" value="HTH_18"/>
    <property type="match status" value="1"/>
</dbReference>
<dbReference type="InterPro" id="IPR018060">
    <property type="entry name" value="HTH_AraC"/>
</dbReference>
<name>A0ABT3IT77_9BACT</name>
<dbReference type="SMART" id="SM00342">
    <property type="entry name" value="HTH_ARAC"/>
    <property type="match status" value="1"/>
</dbReference>
<keyword evidence="3" id="KW-0804">Transcription</keyword>
<gene>
    <name evidence="5" type="ORF">OL497_24870</name>
</gene>
<dbReference type="InterPro" id="IPR053142">
    <property type="entry name" value="PchR_regulatory_protein"/>
</dbReference>
<comment type="caution">
    <text evidence="5">The sequence shown here is derived from an EMBL/GenBank/DDBJ whole genome shotgun (WGS) entry which is preliminary data.</text>
</comment>
<dbReference type="EMBL" id="JAPDNS010000002">
    <property type="protein sequence ID" value="MCW3487154.1"/>
    <property type="molecule type" value="Genomic_DNA"/>
</dbReference>
<dbReference type="PROSITE" id="PS01124">
    <property type="entry name" value="HTH_ARAC_FAMILY_2"/>
    <property type="match status" value="1"/>
</dbReference>
<dbReference type="PRINTS" id="PR00032">
    <property type="entry name" value="HTHARAC"/>
</dbReference>
<dbReference type="SUPFAM" id="SSF46689">
    <property type="entry name" value="Homeodomain-like"/>
    <property type="match status" value="2"/>
</dbReference>
<dbReference type="Gene3D" id="1.10.10.60">
    <property type="entry name" value="Homeodomain-like"/>
    <property type="match status" value="2"/>
</dbReference>
<sequence length="322" mass="37646">MAIRKDHKRDIINLLLQGATPFEKQTFESSFEKRNISLQIYHGKDFIIMESNTFTHSETPAWSHYNSPDWIEFSFMLKGNVYQSQSGLFNDYLLSEGSHHFLFNPDATEENRLIGNGNYNIISIYMPVNKALSLFNAYLPEWEHYSQQLQRYQPFFQEAPQKRLSPHITRILRHLWDAPAQEKLKSLYYESLVNELFCWQWEAMLVKPEKCIGIKLRDADIEKLHHATHLLSNALQEPPSLEWLAKACQLNEYKLKAGFKQIFGTTVSNYAQGIRLEKAQQLIRDTDMTMSEIAYDLGYAHSQHFQRAFKQKFGVTPNSLRG</sequence>
<feature type="domain" description="HTH araC/xylS-type" evidence="4">
    <location>
        <begin position="225"/>
        <end position="322"/>
    </location>
</feature>
<evidence type="ECO:0000256" key="3">
    <source>
        <dbReference type="ARBA" id="ARBA00023163"/>
    </source>
</evidence>
<organism evidence="5 6">
    <name type="scientific">Chitinophaga nivalis</name>
    <dbReference type="NCBI Taxonomy" id="2991709"/>
    <lineage>
        <taxon>Bacteria</taxon>
        <taxon>Pseudomonadati</taxon>
        <taxon>Bacteroidota</taxon>
        <taxon>Chitinophagia</taxon>
        <taxon>Chitinophagales</taxon>
        <taxon>Chitinophagaceae</taxon>
        <taxon>Chitinophaga</taxon>
    </lineage>
</organism>
<protein>
    <submittedName>
        <fullName evidence="5">AraC family transcriptional regulator</fullName>
    </submittedName>
</protein>
<dbReference type="InterPro" id="IPR020449">
    <property type="entry name" value="Tscrpt_reg_AraC-type_HTH"/>
</dbReference>
<accession>A0ABT3IT77</accession>
<dbReference type="PANTHER" id="PTHR47893:SF1">
    <property type="entry name" value="REGULATORY PROTEIN PCHR"/>
    <property type="match status" value="1"/>
</dbReference>
<evidence type="ECO:0000313" key="5">
    <source>
        <dbReference type="EMBL" id="MCW3487154.1"/>
    </source>
</evidence>
<dbReference type="InterPro" id="IPR018062">
    <property type="entry name" value="HTH_AraC-typ_CS"/>
</dbReference>
<dbReference type="PANTHER" id="PTHR47893">
    <property type="entry name" value="REGULATORY PROTEIN PCHR"/>
    <property type="match status" value="1"/>
</dbReference>
<evidence type="ECO:0000259" key="4">
    <source>
        <dbReference type="PROSITE" id="PS01124"/>
    </source>
</evidence>
<proteinExistence type="predicted"/>
<keyword evidence="2" id="KW-0238">DNA-binding</keyword>
<keyword evidence="1" id="KW-0805">Transcription regulation</keyword>
<dbReference type="PROSITE" id="PS00041">
    <property type="entry name" value="HTH_ARAC_FAMILY_1"/>
    <property type="match status" value="1"/>
</dbReference>
<dbReference type="Proteomes" id="UP001207742">
    <property type="component" value="Unassembled WGS sequence"/>
</dbReference>
<reference evidence="5 6" key="1">
    <citation type="submission" date="2022-10" db="EMBL/GenBank/DDBJ databases">
        <title>Chitinophaga nivalis PC15 sp. nov., isolated from Pyeongchang county, South Korea.</title>
        <authorList>
            <person name="Trinh H.N."/>
        </authorList>
    </citation>
    <scope>NUCLEOTIDE SEQUENCE [LARGE SCALE GENOMIC DNA]</scope>
    <source>
        <strain evidence="5 6">PC14</strain>
    </source>
</reference>
<evidence type="ECO:0000313" key="6">
    <source>
        <dbReference type="Proteomes" id="UP001207742"/>
    </source>
</evidence>
<dbReference type="RefSeq" id="WP_264733964.1">
    <property type="nucleotide sequence ID" value="NZ_JAPDNR010000001.1"/>
</dbReference>
<dbReference type="InterPro" id="IPR009057">
    <property type="entry name" value="Homeodomain-like_sf"/>
</dbReference>
<evidence type="ECO:0000256" key="1">
    <source>
        <dbReference type="ARBA" id="ARBA00023015"/>
    </source>
</evidence>
<keyword evidence="6" id="KW-1185">Reference proteome</keyword>
<evidence type="ECO:0000256" key="2">
    <source>
        <dbReference type="ARBA" id="ARBA00023125"/>
    </source>
</evidence>